<evidence type="ECO:0000313" key="2">
    <source>
        <dbReference type="Proteomes" id="UP001064048"/>
    </source>
</evidence>
<name>A0ACC0KUT4_CHOFU</name>
<accession>A0ACC0KUT4</accession>
<gene>
    <name evidence="1" type="ORF">MSG28_013498</name>
</gene>
<comment type="caution">
    <text evidence="1">The sequence shown here is derived from an EMBL/GenBank/DDBJ whole genome shotgun (WGS) entry which is preliminary data.</text>
</comment>
<organism evidence="1 2">
    <name type="scientific">Choristoneura fumiferana</name>
    <name type="common">Spruce budworm moth</name>
    <name type="synonym">Archips fumiferana</name>
    <dbReference type="NCBI Taxonomy" id="7141"/>
    <lineage>
        <taxon>Eukaryota</taxon>
        <taxon>Metazoa</taxon>
        <taxon>Ecdysozoa</taxon>
        <taxon>Arthropoda</taxon>
        <taxon>Hexapoda</taxon>
        <taxon>Insecta</taxon>
        <taxon>Pterygota</taxon>
        <taxon>Neoptera</taxon>
        <taxon>Endopterygota</taxon>
        <taxon>Lepidoptera</taxon>
        <taxon>Glossata</taxon>
        <taxon>Ditrysia</taxon>
        <taxon>Tortricoidea</taxon>
        <taxon>Tortricidae</taxon>
        <taxon>Tortricinae</taxon>
        <taxon>Choristoneura</taxon>
    </lineage>
</organism>
<protein>
    <submittedName>
        <fullName evidence="1">Uncharacterized protein</fullName>
    </submittedName>
</protein>
<evidence type="ECO:0000313" key="1">
    <source>
        <dbReference type="EMBL" id="KAI8439831.1"/>
    </source>
</evidence>
<proteinExistence type="predicted"/>
<keyword evidence="2" id="KW-1185">Reference proteome</keyword>
<dbReference type="EMBL" id="CM046123">
    <property type="protein sequence ID" value="KAI8439831.1"/>
    <property type="molecule type" value="Genomic_DNA"/>
</dbReference>
<reference evidence="1 2" key="1">
    <citation type="journal article" date="2022" name="Genome Biol. Evol.">
        <title>The Spruce Budworm Genome: Reconstructing the Evolutionary History of Antifreeze Proteins.</title>
        <authorList>
            <person name="Beliveau C."/>
            <person name="Gagne P."/>
            <person name="Picq S."/>
            <person name="Vernygora O."/>
            <person name="Keeling C.I."/>
            <person name="Pinkney K."/>
            <person name="Doucet D."/>
            <person name="Wen F."/>
            <person name="Johnston J.S."/>
            <person name="Maaroufi H."/>
            <person name="Boyle B."/>
            <person name="Laroche J."/>
            <person name="Dewar K."/>
            <person name="Juretic N."/>
            <person name="Blackburn G."/>
            <person name="Nisole A."/>
            <person name="Brunet B."/>
            <person name="Brandao M."/>
            <person name="Lumley L."/>
            <person name="Duan J."/>
            <person name="Quan G."/>
            <person name="Lucarotti C.J."/>
            <person name="Roe A.D."/>
            <person name="Sperling F.A.H."/>
            <person name="Levesque R.C."/>
            <person name="Cusson M."/>
        </authorList>
    </citation>
    <scope>NUCLEOTIDE SEQUENCE [LARGE SCALE GENOMIC DNA]</scope>
    <source>
        <strain evidence="1">Glfc:IPQL:Cfum</strain>
    </source>
</reference>
<sequence length="206" mass="23312">MSFRSLGKLFKTKKTDKSESKEIILPTEGFERSIAMLLAYSGQDLTETSSEERDKPESPSHRCNLHSVAVLRFLGRSHGLSGADPFEDLEIDKIVDVFVDFLNKIQTLEREQDPELKARNVVAFNEEVALLYLTKLDAVIATNRGHLALSKLTWADFLLAGMWDYIKEVLEIVANNKFHNVELLVQQLASIPTVKLALERISHNET</sequence>
<dbReference type="Proteomes" id="UP001064048">
    <property type="component" value="Chromosome 23"/>
</dbReference>